<comment type="caution">
    <text evidence="1">The sequence shown here is derived from an EMBL/GenBank/DDBJ whole genome shotgun (WGS) entry which is preliminary data.</text>
</comment>
<dbReference type="GO" id="GO:0009254">
    <property type="term" value="P:peptidoglycan turnover"/>
    <property type="evidence" value="ECO:0007669"/>
    <property type="project" value="InterPro"/>
</dbReference>
<dbReference type="AlphaFoldDB" id="A0A1E2SJ36"/>
<name>A0A1E2SJ36_LEIXY</name>
<gene>
    <name evidence="1" type="ORF">ATY41_03475</name>
</gene>
<protein>
    <recommendedName>
        <fullName evidence="3">Anhydro-N-acetylmuramic acid kinase</fullName>
    </recommendedName>
</protein>
<dbReference type="Proteomes" id="UP000094426">
    <property type="component" value="Unassembled WGS sequence"/>
</dbReference>
<proteinExistence type="predicted"/>
<dbReference type="GO" id="GO:0016773">
    <property type="term" value="F:phosphotransferase activity, alcohol group as acceptor"/>
    <property type="evidence" value="ECO:0007669"/>
    <property type="project" value="InterPro"/>
</dbReference>
<dbReference type="PANTHER" id="PTHR30605">
    <property type="entry name" value="ANHYDRO-N-ACETYLMURAMIC ACID KINASE"/>
    <property type="match status" value="1"/>
</dbReference>
<dbReference type="GO" id="GO:0005524">
    <property type="term" value="F:ATP binding"/>
    <property type="evidence" value="ECO:0007669"/>
    <property type="project" value="InterPro"/>
</dbReference>
<evidence type="ECO:0008006" key="3">
    <source>
        <dbReference type="Google" id="ProtNLM"/>
    </source>
</evidence>
<dbReference type="Pfam" id="PF03702">
    <property type="entry name" value="AnmK"/>
    <property type="match status" value="1"/>
</dbReference>
<dbReference type="Gene3D" id="3.30.420.40">
    <property type="match status" value="2"/>
</dbReference>
<organism evidence="1 2">
    <name type="scientific">Leifsonia xyli subsp. xyli</name>
    <dbReference type="NCBI Taxonomy" id="59736"/>
    <lineage>
        <taxon>Bacteria</taxon>
        <taxon>Bacillati</taxon>
        <taxon>Actinomycetota</taxon>
        <taxon>Actinomycetes</taxon>
        <taxon>Micrococcales</taxon>
        <taxon>Microbacteriaceae</taxon>
        <taxon>Leifsonia</taxon>
    </lineage>
</organism>
<dbReference type="EMBL" id="LNZG01000034">
    <property type="protein sequence ID" value="ODA89741.1"/>
    <property type="molecule type" value="Genomic_DNA"/>
</dbReference>
<dbReference type="PANTHER" id="PTHR30605:SF0">
    <property type="entry name" value="ANHYDRO-N-ACETYLMURAMIC ACID KINASE"/>
    <property type="match status" value="1"/>
</dbReference>
<reference evidence="1 2" key="1">
    <citation type="submission" date="2015-11" db="EMBL/GenBank/DDBJ databases">
        <authorList>
            <person name="Zhang Y."/>
            <person name="Guo Z."/>
        </authorList>
    </citation>
    <scope>NUCLEOTIDE SEQUENCE [LARGE SCALE GENOMIC DNA]</scope>
    <source>
        <strain evidence="2">gdw1</strain>
    </source>
</reference>
<dbReference type="SUPFAM" id="SSF53067">
    <property type="entry name" value="Actin-like ATPase domain"/>
    <property type="match status" value="1"/>
</dbReference>
<accession>A0A1E2SJ36</accession>
<dbReference type="GO" id="GO:0006040">
    <property type="term" value="P:amino sugar metabolic process"/>
    <property type="evidence" value="ECO:0007669"/>
    <property type="project" value="InterPro"/>
</dbReference>
<dbReference type="InterPro" id="IPR043129">
    <property type="entry name" value="ATPase_NBD"/>
</dbReference>
<dbReference type="InterPro" id="IPR005338">
    <property type="entry name" value="Anhydro_N_Ac-Mur_kinase"/>
</dbReference>
<evidence type="ECO:0000313" key="2">
    <source>
        <dbReference type="Proteomes" id="UP000094426"/>
    </source>
</evidence>
<evidence type="ECO:0000313" key="1">
    <source>
        <dbReference type="EMBL" id="ODA89741.1"/>
    </source>
</evidence>
<sequence length="275" mass="27699">MLSNVRAADIAAGGEGAPLMGLFDRAWLAGEAVRAGRPVATVNLGGIANVQVVSPDGGLVAFDSGPANALISAVVARATGDAQTQDTDGLLAAAGTADEAMLSELLAHPYFAAPPPKSTGLEMFDLAVVDRVLAIAGSEPPLADLVATLTALTARTVADAVRFAVPQAPARVVVSGGGVRNPALLRALGAVLGLHGIPVVTSDELGIDADHKESLLFALVGYLSWHGIPVGLPGTPIGRARVLGQLTLTPGTVPGRRLTGITGLELAERSTLATP</sequence>